<comment type="caution">
    <text evidence="1">The sequence shown here is derived from an EMBL/GenBank/DDBJ whole genome shotgun (WGS) entry which is preliminary data.</text>
</comment>
<dbReference type="Proteomes" id="UP000585474">
    <property type="component" value="Unassembled WGS sequence"/>
</dbReference>
<reference evidence="1 2" key="1">
    <citation type="submission" date="2019-07" db="EMBL/GenBank/DDBJ databases">
        <title>De Novo Assembly of kiwifruit Actinidia rufa.</title>
        <authorList>
            <person name="Sugita-Konishi S."/>
            <person name="Sato K."/>
            <person name="Mori E."/>
            <person name="Abe Y."/>
            <person name="Kisaki G."/>
            <person name="Hamano K."/>
            <person name="Suezawa K."/>
            <person name="Otani M."/>
            <person name="Fukuda T."/>
            <person name="Manabe T."/>
            <person name="Gomi K."/>
            <person name="Tabuchi M."/>
            <person name="Akimitsu K."/>
            <person name="Kataoka I."/>
        </authorList>
    </citation>
    <scope>NUCLEOTIDE SEQUENCE [LARGE SCALE GENOMIC DNA]</scope>
    <source>
        <strain evidence="2">cv. Fuchu</strain>
    </source>
</reference>
<gene>
    <name evidence="1" type="ORF">Acr_17g0001440</name>
</gene>
<keyword evidence="2" id="KW-1185">Reference proteome</keyword>
<evidence type="ECO:0000313" key="1">
    <source>
        <dbReference type="EMBL" id="GFZ04572.1"/>
    </source>
</evidence>
<protein>
    <submittedName>
        <fullName evidence="1">Uncharacterized protein</fullName>
    </submittedName>
</protein>
<accession>A0A7J0G1B4</accession>
<evidence type="ECO:0000313" key="2">
    <source>
        <dbReference type="Proteomes" id="UP000585474"/>
    </source>
</evidence>
<dbReference type="OrthoDB" id="1660139at2759"/>
<sequence length="77" mass="8629">MAPPAELVKIGFEGFGLLEEAMRLKKRTPPNQTQLRHQAPPEKDTMDCFQAAKKFGGIVIVNIPANMKAPPIRRQLF</sequence>
<name>A0A7J0G1B4_9ERIC</name>
<proteinExistence type="predicted"/>
<dbReference type="EMBL" id="BJWL01000017">
    <property type="protein sequence ID" value="GFZ04572.1"/>
    <property type="molecule type" value="Genomic_DNA"/>
</dbReference>
<organism evidence="1 2">
    <name type="scientific">Actinidia rufa</name>
    <dbReference type="NCBI Taxonomy" id="165716"/>
    <lineage>
        <taxon>Eukaryota</taxon>
        <taxon>Viridiplantae</taxon>
        <taxon>Streptophyta</taxon>
        <taxon>Embryophyta</taxon>
        <taxon>Tracheophyta</taxon>
        <taxon>Spermatophyta</taxon>
        <taxon>Magnoliopsida</taxon>
        <taxon>eudicotyledons</taxon>
        <taxon>Gunneridae</taxon>
        <taxon>Pentapetalae</taxon>
        <taxon>asterids</taxon>
        <taxon>Ericales</taxon>
        <taxon>Actinidiaceae</taxon>
        <taxon>Actinidia</taxon>
    </lineage>
</organism>
<dbReference type="AlphaFoldDB" id="A0A7J0G1B4"/>